<keyword evidence="2" id="KW-0547">Nucleotide-binding</keyword>
<proteinExistence type="predicted"/>
<dbReference type="Pfam" id="PF02661">
    <property type="entry name" value="Fic"/>
    <property type="match status" value="1"/>
</dbReference>
<evidence type="ECO:0000313" key="5">
    <source>
        <dbReference type="Proteomes" id="UP000238071"/>
    </source>
</evidence>
<accession>A0A2S6H4M8</accession>
<reference evidence="4 5" key="1">
    <citation type="submission" date="2018-02" db="EMBL/GenBank/DDBJ databases">
        <title>Subsurface microbial communities from deep shales in Ohio and West Virginia, USA.</title>
        <authorList>
            <person name="Wrighton K."/>
        </authorList>
    </citation>
    <scope>NUCLEOTIDE SEQUENCE [LARGE SCALE GENOMIC DNA]</scope>
    <source>
        <strain evidence="4 5">OWC-G53F</strain>
    </source>
</reference>
<dbReference type="Proteomes" id="UP000238071">
    <property type="component" value="Unassembled WGS sequence"/>
</dbReference>
<dbReference type="GO" id="GO:0005524">
    <property type="term" value="F:ATP binding"/>
    <property type="evidence" value="ECO:0007669"/>
    <property type="project" value="UniProtKB-KW"/>
</dbReference>
<dbReference type="OrthoDB" id="9807853at2"/>
<feature type="binding site" evidence="2">
    <location>
        <begin position="215"/>
        <end position="222"/>
    </location>
    <ligand>
        <name>ATP</name>
        <dbReference type="ChEBI" id="CHEBI:30616"/>
    </ligand>
</feature>
<dbReference type="Gene3D" id="1.10.3290.10">
    <property type="entry name" value="Fido-like domain"/>
    <property type="match status" value="1"/>
</dbReference>
<evidence type="ECO:0000256" key="1">
    <source>
        <dbReference type="PIRSR" id="PIRSR640198-1"/>
    </source>
</evidence>
<feature type="binding site" evidence="2">
    <location>
        <begin position="253"/>
        <end position="254"/>
    </location>
    <ligand>
        <name>ATP</name>
        <dbReference type="ChEBI" id="CHEBI:30616"/>
    </ligand>
</feature>
<protein>
    <submittedName>
        <fullName evidence="4">Fic family protein</fullName>
    </submittedName>
</protein>
<sequence>MTTYIWQHPDWPNRRYDMTRLATPLATVRHVQGRLLGRMESLGFSLRDEAWLQTLTQDVVKTSEIEGERLDAEQVRSSIARHLGLDIGALAPLDRHVEGIVEVMLDATQRYAVPLTAERLFAWHGALFPTGRSGLAQIRVAAWRDDAGGPMQVISGSVINPCGREKVHYTAPPANRLAAEMTIFLDWFEQPGELDPVLKAGLAHLWFVTLHPFDDGNGRIARAIGDMALARSEQSQQRFYSLSAQIQQERTDYYNVLERSQKSDLDVTEWLLWFLACLQRAIARADETLSAVLAKAKFWERFASAPMNERQIKVLNRLLDGFEGKLTTSKWAKLAKCSQDTAYRDILSLIELDALVKADGGGRSTSYELALAKQVKLIYHCLPTLTE</sequence>
<dbReference type="SUPFAM" id="SSF140931">
    <property type="entry name" value="Fic-like"/>
    <property type="match status" value="1"/>
</dbReference>
<dbReference type="PROSITE" id="PS51459">
    <property type="entry name" value="FIDO"/>
    <property type="match status" value="1"/>
</dbReference>
<keyword evidence="5" id="KW-1185">Reference proteome</keyword>
<feature type="domain" description="Fido" evidence="3">
    <location>
        <begin position="115"/>
        <end position="276"/>
    </location>
</feature>
<feature type="active site" evidence="1">
    <location>
        <position position="211"/>
    </location>
</feature>
<dbReference type="RefSeq" id="WP_104423185.1">
    <property type="nucleotide sequence ID" value="NZ_PTIY01000004.1"/>
</dbReference>
<dbReference type="InterPro" id="IPR036388">
    <property type="entry name" value="WH-like_DNA-bd_sf"/>
</dbReference>
<comment type="caution">
    <text evidence="4">The sequence shown here is derived from an EMBL/GenBank/DDBJ whole genome shotgun (WGS) entry which is preliminary data.</text>
</comment>
<dbReference type="PANTHER" id="PTHR13504:SF33">
    <property type="entry name" value="FIC FAMILY PROTEIN"/>
    <property type="match status" value="1"/>
</dbReference>
<dbReference type="AlphaFoldDB" id="A0A2S6H4M8"/>
<evidence type="ECO:0000313" key="4">
    <source>
        <dbReference type="EMBL" id="PPK72397.1"/>
    </source>
</evidence>
<evidence type="ECO:0000259" key="3">
    <source>
        <dbReference type="PROSITE" id="PS51459"/>
    </source>
</evidence>
<organism evidence="4 5">
    <name type="scientific">Methylobacter tundripaludum</name>
    <dbReference type="NCBI Taxonomy" id="173365"/>
    <lineage>
        <taxon>Bacteria</taxon>
        <taxon>Pseudomonadati</taxon>
        <taxon>Pseudomonadota</taxon>
        <taxon>Gammaproteobacteria</taxon>
        <taxon>Methylococcales</taxon>
        <taxon>Methylococcaceae</taxon>
        <taxon>Methylobacter</taxon>
    </lineage>
</organism>
<gene>
    <name evidence="4" type="ORF">B0F88_104191</name>
</gene>
<dbReference type="InterPro" id="IPR036597">
    <property type="entry name" value="Fido-like_dom_sf"/>
</dbReference>
<dbReference type="InterPro" id="IPR040198">
    <property type="entry name" value="Fido_containing"/>
</dbReference>
<dbReference type="InterPro" id="IPR025230">
    <property type="entry name" value="DUF4172"/>
</dbReference>
<dbReference type="InterPro" id="IPR003812">
    <property type="entry name" value="Fido"/>
</dbReference>
<dbReference type="PANTHER" id="PTHR13504">
    <property type="entry name" value="FIDO DOMAIN-CONTAINING PROTEIN DDB_G0283145"/>
    <property type="match status" value="1"/>
</dbReference>
<evidence type="ECO:0000256" key="2">
    <source>
        <dbReference type="PIRSR" id="PIRSR640198-2"/>
    </source>
</evidence>
<dbReference type="EMBL" id="PTIY01000004">
    <property type="protein sequence ID" value="PPK72397.1"/>
    <property type="molecule type" value="Genomic_DNA"/>
</dbReference>
<dbReference type="Gene3D" id="1.10.10.10">
    <property type="entry name" value="Winged helix-like DNA-binding domain superfamily/Winged helix DNA-binding domain"/>
    <property type="match status" value="1"/>
</dbReference>
<name>A0A2S6H4M8_9GAMM</name>
<keyword evidence="2" id="KW-0067">ATP-binding</keyword>
<dbReference type="Pfam" id="PF13776">
    <property type="entry name" value="DUF4172"/>
    <property type="match status" value="1"/>
</dbReference>